<feature type="non-terminal residue" evidence="1">
    <location>
        <position position="1"/>
    </location>
</feature>
<evidence type="ECO:0000313" key="2">
    <source>
        <dbReference type="Proteomes" id="UP001519460"/>
    </source>
</evidence>
<dbReference type="AlphaFoldDB" id="A0ABD0LTJ3"/>
<dbReference type="EMBL" id="JACVVK020000025">
    <property type="protein sequence ID" value="KAK7502612.1"/>
    <property type="molecule type" value="Genomic_DNA"/>
</dbReference>
<protein>
    <submittedName>
        <fullName evidence="1">Uncharacterized protein</fullName>
    </submittedName>
</protein>
<keyword evidence="2" id="KW-1185">Reference proteome</keyword>
<comment type="caution">
    <text evidence="1">The sequence shown here is derived from an EMBL/GenBank/DDBJ whole genome shotgun (WGS) entry which is preliminary data.</text>
</comment>
<reference evidence="1 2" key="1">
    <citation type="journal article" date="2023" name="Sci. Data">
        <title>Genome assembly of the Korean intertidal mud-creeper Batillaria attramentaria.</title>
        <authorList>
            <person name="Patra A.K."/>
            <person name="Ho P.T."/>
            <person name="Jun S."/>
            <person name="Lee S.J."/>
            <person name="Kim Y."/>
            <person name="Won Y.J."/>
        </authorList>
    </citation>
    <scope>NUCLEOTIDE SEQUENCE [LARGE SCALE GENOMIC DNA]</scope>
    <source>
        <strain evidence="1">Wonlab-2016</strain>
    </source>
</reference>
<proteinExistence type="predicted"/>
<organism evidence="1 2">
    <name type="scientific">Batillaria attramentaria</name>
    <dbReference type="NCBI Taxonomy" id="370345"/>
    <lineage>
        <taxon>Eukaryota</taxon>
        <taxon>Metazoa</taxon>
        <taxon>Spiralia</taxon>
        <taxon>Lophotrochozoa</taxon>
        <taxon>Mollusca</taxon>
        <taxon>Gastropoda</taxon>
        <taxon>Caenogastropoda</taxon>
        <taxon>Sorbeoconcha</taxon>
        <taxon>Cerithioidea</taxon>
        <taxon>Batillariidae</taxon>
        <taxon>Batillaria</taxon>
    </lineage>
</organism>
<evidence type="ECO:0000313" key="1">
    <source>
        <dbReference type="EMBL" id="KAK7502612.1"/>
    </source>
</evidence>
<sequence length="56" mass="5831">LTDPPSSVAAFLCCSASQPGIAGINRRIAELGRREGMAECFSVEVFATGTDASRRG</sequence>
<name>A0ABD0LTJ3_9CAEN</name>
<accession>A0ABD0LTJ3</accession>
<gene>
    <name evidence="1" type="ORF">BaRGS_00006187</name>
</gene>
<dbReference type="Proteomes" id="UP001519460">
    <property type="component" value="Unassembled WGS sequence"/>
</dbReference>